<keyword evidence="1" id="KW-0812">Transmembrane</keyword>
<reference evidence="2 3" key="1">
    <citation type="submission" date="2019-03" db="EMBL/GenBank/DDBJ databases">
        <authorList>
            <person name="Kox A.R. M."/>
        </authorList>
    </citation>
    <scope>NUCLEOTIDE SEQUENCE [LARGE SCALE GENOMIC DNA]</scope>
    <source>
        <strain evidence="2">MTUNDRAET4 annotated genome</strain>
    </source>
</reference>
<dbReference type="EMBL" id="LR536450">
    <property type="protein sequence ID" value="VFU08679.1"/>
    <property type="molecule type" value="Genomic_DNA"/>
</dbReference>
<dbReference type="KEGG" id="mtun:MTUNDRAET4_1786"/>
<sequence length="319" mass="33996">MAQCSKRIVASGPLDAARGKAEMRRFAFEDQGPANEIREAFHFEPRRLPLSRAKRSRRLRRRLIGAALGSIIFGGALALWRPANDAPSPESRAGPLAPLPVWTTVANAQPLFGLASPEFALDLKTYEVQLHRTGHGRQDIMVFGDVGGSGPFLRLIVYRVGTEGAPAAAFFVDLARRAAETGRAITFAAQPTALPTRLGMFEAADLNMTRAGAPDATCLGFRSLDAETSPAPLAPTKPADLRIAGFACAATKGDAAPALTKEALACLIDKIDLLPSVADTDLAAFFAARDLRDATACREAISNNALLDNESRRLRPAAP</sequence>
<feature type="transmembrane region" description="Helical" evidence="1">
    <location>
        <begin position="63"/>
        <end position="80"/>
    </location>
</feature>
<keyword evidence="1" id="KW-0472">Membrane</keyword>
<evidence type="ECO:0000256" key="1">
    <source>
        <dbReference type="SAM" id="Phobius"/>
    </source>
</evidence>
<evidence type="ECO:0000313" key="3">
    <source>
        <dbReference type="Proteomes" id="UP000294360"/>
    </source>
</evidence>
<evidence type="ECO:0000313" key="2">
    <source>
        <dbReference type="EMBL" id="VFU08679.1"/>
    </source>
</evidence>
<name>A0A4U8Z0Q0_METTU</name>
<accession>A0A4U8Z0Q0</accession>
<protein>
    <submittedName>
        <fullName evidence="2">Uncharacterized protein</fullName>
    </submittedName>
</protein>
<dbReference type="Proteomes" id="UP000294360">
    <property type="component" value="Chromosome"/>
</dbReference>
<gene>
    <name evidence="2" type="ORF">MTUNDRAET4_1786</name>
</gene>
<keyword evidence="1" id="KW-1133">Transmembrane helix</keyword>
<organism evidence="2 3">
    <name type="scientific">Methylocella tundrae</name>
    <dbReference type="NCBI Taxonomy" id="227605"/>
    <lineage>
        <taxon>Bacteria</taxon>
        <taxon>Pseudomonadati</taxon>
        <taxon>Pseudomonadota</taxon>
        <taxon>Alphaproteobacteria</taxon>
        <taxon>Hyphomicrobiales</taxon>
        <taxon>Beijerinckiaceae</taxon>
        <taxon>Methylocella</taxon>
    </lineage>
</organism>
<proteinExistence type="predicted"/>
<dbReference type="AlphaFoldDB" id="A0A4U8Z0Q0"/>